<dbReference type="SMART" id="SM00710">
    <property type="entry name" value="PbH1"/>
    <property type="match status" value="8"/>
</dbReference>
<dbReference type="PANTHER" id="PTHR11319:SF35">
    <property type="entry name" value="OUTER MEMBRANE PROTEIN PMPC-RELATED"/>
    <property type="match status" value="1"/>
</dbReference>
<dbReference type="NCBIfam" id="TIGR01376">
    <property type="entry name" value="POMP_repeat"/>
    <property type="match status" value="1"/>
</dbReference>
<evidence type="ECO:0000256" key="2">
    <source>
        <dbReference type="ARBA" id="ARBA00004442"/>
    </source>
</evidence>
<gene>
    <name evidence="9" type="ORF">VMF7928_02760</name>
</gene>
<evidence type="ECO:0000256" key="4">
    <source>
        <dbReference type="ARBA" id="ARBA00022525"/>
    </source>
</evidence>
<keyword evidence="5" id="KW-0732">Signal</keyword>
<feature type="compositionally biased region" description="Pro residues" evidence="8">
    <location>
        <begin position="164"/>
        <end position="176"/>
    </location>
</feature>
<sequence length="801" mass="85318">MKSFKLGLGAAFVALALSGCQSDLLSHSKSDSKIIYVDQHATAGAHNGTSWNNAYVDLQNALAAAKPGDQIWVSEGTYYPTNGSDRSDSFKMVSGVELIGGFSGKETLVTQRNWQKNKTILSGNIGDKNDQKDNSYHVVVGANNAVLDGFIVEDGYAMVDLSKMPPPRGSKPPTGPKGPTNHTSPAAITSGPSNGVGAGLLNYQAAPIVRNTTFENNYAMKGGAVYNMTSQGTRISDDNPSPVFINTMFSNNFAQGRGGAVSNDLSTDPIFINCQFVANSTADKGGAMYNDFGSSPIVLNSQFTQNKAMRAAAFGVDGSSRPILINVSIENNQVSDIGAGIYQGSYNAADSGIQNITYVINSKVLNNHSATNGAANWMNWGDDEIKTWGSDIGNWNYGDTMSVQKRQEFASLVNLSETLKKLPADAIAQGQISTIEKYIQHATPPKGPADKNQQHKFGIDAPVVSQVSISSNVVYVNANAANTVQDGKSWKTAYHSLQAGIDSAAKEGGQIWLAQGTYYPAKTDRATSFVVPAGVAIYGGFKGNETQWNQRNWRDNHSILSGNIGDKNTDKDNSYHVVIGSKGALVDGVTIQDGYANGPDRQGYGGGLLAWGYNHSVLVKNTTFKDNFAREGGAAFFFDNSRSDLNNVTFENNKAAFGGAIAARFGSNIEIDNSTFKDNYSTDRAGALLINYGSDVKVKNSLFTGNYTEGNGGAIWVDDQASQYGGTFPVISGTAFVKNHADYYGGAIHNFNKGTLTIEESFFEGNTGQYGSSIANTAGSVLNIKDTQVPSGTVYKTNSQG</sequence>
<protein>
    <recommendedName>
        <fullName evidence="11">Right handed beta helix domain-containing protein</fullName>
    </recommendedName>
</protein>
<keyword evidence="10" id="KW-1185">Reference proteome</keyword>
<evidence type="ECO:0000256" key="1">
    <source>
        <dbReference type="ARBA" id="ARBA00004196"/>
    </source>
</evidence>
<dbReference type="InterPro" id="IPR011050">
    <property type="entry name" value="Pectin_lyase_fold/virulence"/>
</dbReference>
<accession>A0ABN8E5Z5</accession>
<reference evidence="9" key="1">
    <citation type="submission" date="2021-11" db="EMBL/GenBank/DDBJ databases">
        <authorList>
            <person name="Rodrigo-Torres L."/>
            <person name="Arahal R. D."/>
            <person name="Lucena T."/>
        </authorList>
    </citation>
    <scope>NUCLEOTIDE SEQUENCE</scope>
    <source>
        <strain evidence="9">CECT 7928</strain>
    </source>
</reference>
<evidence type="ECO:0000256" key="6">
    <source>
        <dbReference type="ARBA" id="ARBA00023136"/>
    </source>
</evidence>
<evidence type="ECO:0000256" key="3">
    <source>
        <dbReference type="ARBA" id="ARBA00004613"/>
    </source>
</evidence>
<dbReference type="PANTHER" id="PTHR11319">
    <property type="entry name" value="G PROTEIN-COUPLED RECEPTOR-RELATED"/>
    <property type="match status" value="1"/>
</dbReference>
<feature type="region of interest" description="Disordered" evidence="8">
    <location>
        <begin position="162"/>
        <end position="191"/>
    </location>
</feature>
<dbReference type="Proteomes" id="UP000838748">
    <property type="component" value="Unassembled WGS sequence"/>
</dbReference>
<comment type="subcellular location">
    <subcellularLocation>
        <location evidence="1">Cell envelope</location>
    </subcellularLocation>
    <subcellularLocation>
        <location evidence="2">Cell outer membrane</location>
    </subcellularLocation>
    <subcellularLocation>
        <location evidence="3">Secreted</location>
    </subcellularLocation>
</comment>
<evidence type="ECO:0000256" key="7">
    <source>
        <dbReference type="ARBA" id="ARBA00023237"/>
    </source>
</evidence>
<evidence type="ECO:0000313" key="10">
    <source>
        <dbReference type="Proteomes" id="UP000838748"/>
    </source>
</evidence>
<keyword evidence="6" id="KW-0472">Membrane</keyword>
<evidence type="ECO:0000256" key="8">
    <source>
        <dbReference type="SAM" id="MobiDB-lite"/>
    </source>
</evidence>
<feature type="compositionally biased region" description="Polar residues" evidence="8">
    <location>
        <begin position="180"/>
        <end position="191"/>
    </location>
</feature>
<name>A0ABN8E5Z5_9VIBR</name>
<dbReference type="EMBL" id="CAKLDM010000002">
    <property type="protein sequence ID" value="CAH0540315.1"/>
    <property type="molecule type" value="Genomic_DNA"/>
</dbReference>
<dbReference type="SUPFAM" id="SSF51126">
    <property type="entry name" value="Pectin lyase-like"/>
    <property type="match status" value="2"/>
</dbReference>
<dbReference type="Gene3D" id="2.160.20.10">
    <property type="entry name" value="Single-stranded right-handed beta-helix, Pectin lyase-like"/>
    <property type="match status" value="2"/>
</dbReference>
<dbReference type="Pfam" id="PF02415">
    <property type="entry name" value="Chlam_PMP"/>
    <property type="match status" value="4"/>
</dbReference>
<dbReference type="InterPro" id="IPR006626">
    <property type="entry name" value="PbH1"/>
</dbReference>
<dbReference type="InterPro" id="IPR012334">
    <property type="entry name" value="Pectin_lyas_fold"/>
</dbReference>
<dbReference type="RefSeq" id="WP_237362298.1">
    <property type="nucleotide sequence ID" value="NZ_CAKLDM010000002.1"/>
</dbReference>
<evidence type="ECO:0000313" key="9">
    <source>
        <dbReference type="EMBL" id="CAH0540315.1"/>
    </source>
</evidence>
<dbReference type="InterPro" id="IPR003368">
    <property type="entry name" value="POMP_repeat"/>
</dbReference>
<evidence type="ECO:0008006" key="11">
    <source>
        <dbReference type="Google" id="ProtNLM"/>
    </source>
</evidence>
<keyword evidence="7" id="KW-0998">Cell outer membrane</keyword>
<comment type="caution">
    <text evidence="9">The sequence shown here is derived from an EMBL/GenBank/DDBJ whole genome shotgun (WGS) entry which is preliminary data.</text>
</comment>
<organism evidence="9 10">
    <name type="scientific">Vibrio marisflavi CECT 7928</name>
    <dbReference type="NCBI Taxonomy" id="634439"/>
    <lineage>
        <taxon>Bacteria</taxon>
        <taxon>Pseudomonadati</taxon>
        <taxon>Pseudomonadota</taxon>
        <taxon>Gammaproteobacteria</taxon>
        <taxon>Vibrionales</taxon>
        <taxon>Vibrionaceae</taxon>
        <taxon>Vibrio</taxon>
    </lineage>
</organism>
<dbReference type="PROSITE" id="PS51257">
    <property type="entry name" value="PROKAR_LIPOPROTEIN"/>
    <property type="match status" value="1"/>
</dbReference>
<proteinExistence type="predicted"/>
<keyword evidence="4" id="KW-0964">Secreted</keyword>
<evidence type="ECO:0000256" key="5">
    <source>
        <dbReference type="ARBA" id="ARBA00022729"/>
    </source>
</evidence>